<feature type="non-terminal residue" evidence="1">
    <location>
        <position position="1"/>
    </location>
</feature>
<reference evidence="1" key="2">
    <citation type="journal article" date="2021" name="PeerJ">
        <title>Extensive microbial diversity within the chicken gut microbiome revealed by metagenomics and culture.</title>
        <authorList>
            <person name="Gilroy R."/>
            <person name="Ravi A."/>
            <person name="Getino M."/>
            <person name="Pursley I."/>
            <person name="Horton D.L."/>
            <person name="Alikhan N.F."/>
            <person name="Baker D."/>
            <person name="Gharbi K."/>
            <person name="Hall N."/>
            <person name="Watson M."/>
            <person name="Adriaenssens E.M."/>
            <person name="Foster-Nyarko E."/>
            <person name="Jarju S."/>
            <person name="Secka A."/>
            <person name="Antonio M."/>
            <person name="Oren A."/>
            <person name="Chaudhuri R.R."/>
            <person name="La Ragione R."/>
            <person name="Hildebrand F."/>
            <person name="Pallen M.J."/>
        </authorList>
    </citation>
    <scope>NUCLEOTIDE SEQUENCE</scope>
    <source>
        <strain evidence="1">ChiSjej1B19-7085</strain>
    </source>
</reference>
<name>A0A9D1DQA8_9FIRM</name>
<proteinExistence type="predicted"/>
<evidence type="ECO:0000313" key="2">
    <source>
        <dbReference type="Proteomes" id="UP000886785"/>
    </source>
</evidence>
<accession>A0A9D1DQA8</accession>
<sequence>IDNFIISSKILLEKGQFESALCLICCAIDACANSKYRNIKGNRNRICNFLNEYMPIITQFGMPVQFYQNCKFQFGKNIKGLKTDNNGFAGIEDIIYFCIRCSLVHETCVSPSLIFSNDFIFTYHDGIVFLPKTLILGLIKAVEVFRRDEDGI</sequence>
<dbReference type="EMBL" id="DVHF01000060">
    <property type="protein sequence ID" value="HIR57056.1"/>
    <property type="molecule type" value="Genomic_DNA"/>
</dbReference>
<evidence type="ECO:0000313" key="1">
    <source>
        <dbReference type="EMBL" id="HIR57056.1"/>
    </source>
</evidence>
<comment type="caution">
    <text evidence="1">The sequence shown here is derived from an EMBL/GenBank/DDBJ whole genome shotgun (WGS) entry which is preliminary data.</text>
</comment>
<dbReference type="Proteomes" id="UP000886785">
    <property type="component" value="Unassembled WGS sequence"/>
</dbReference>
<protein>
    <submittedName>
        <fullName evidence="1">Uncharacterized protein</fullName>
    </submittedName>
</protein>
<organism evidence="1 2">
    <name type="scientific">Candidatus Gallacutalibacter pullicola</name>
    <dbReference type="NCBI Taxonomy" id="2840830"/>
    <lineage>
        <taxon>Bacteria</taxon>
        <taxon>Bacillati</taxon>
        <taxon>Bacillota</taxon>
        <taxon>Clostridia</taxon>
        <taxon>Eubacteriales</taxon>
        <taxon>Candidatus Gallacutalibacter</taxon>
    </lineage>
</organism>
<dbReference type="AlphaFoldDB" id="A0A9D1DQA8"/>
<gene>
    <name evidence="1" type="ORF">IAA54_05250</name>
</gene>
<reference evidence="1" key="1">
    <citation type="submission" date="2020-10" db="EMBL/GenBank/DDBJ databases">
        <authorList>
            <person name="Gilroy R."/>
        </authorList>
    </citation>
    <scope>NUCLEOTIDE SEQUENCE</scope>
    <source>
        <strain evidence="1">ChiSjej1B19-7085</strain>
    </source>
</reference>